<dbReference type="EMBL" id="JBFXLT010000102">
    <property type="protein sequence ID" value="KAL2808864.1"/>
    <property type="molecule type" value="Genomic_DNA"/>
</dbReference>
<feature type="region of interest" description="Disordered" evidence="1">
    <location>
        <begin position="782"/>
        <end position="814"/>
    </location>
</feature>
<name>A0ABR4H097_9EURO</name>
<protein>
    <submittedName>
        <fullName evidence="2">Uncharacterized protein</fullName>
    </submittedName>
</protein>
<proteinExistence type="predicted"/>
<gene>
    <name evidence="2" type="ORF">BJX63DRAFT_16434</name>
</gene>
<keyword evidence="3" id="KW-1185">Reference proteome</keyword>
<evidence type="ECO:0000313" key="2">
    <source>
        <dbReference type="EMBL" id="KAL2808864.1"/>
    </source>
</evidence>
<accession>A0ABR4H097</accession>
<organism evidence="2 3">
    <name type="scientific">Aspergillus granulosus</name>
    <dbReference type="NCBI Taxonomy" id="176169"/>
    <lineage>
        <taxon>Eukaryota</taxon>
        <taxon>Fungi</taxon>
        <taxon>Dikarya</taxon>
        <taxon>Ascomycota</taxon>
        <taxon>Pezizomycotina</taxon>
        <taxon>Eurotiomycetes</taxon>
        <taxon>Eurotiomycetidae</taxon>
        <taxon>Eurotiales</taxon>
        <taxon>Aspergillaceae</taxon>
        <taxon>Aspergillus</taxon>
        <taxon>Aspergillus subgen. Nidulantes</taxon>
    </lineage>
</organism>
<comment type="caution">
    <text evidence="2">The sequence shown here is derived from an EMBL/GenBank/DDBJ whole genome shotgun (WGS) entry which is preliminary data.</text>
</comment>
<evidence type="ECO:0000256" key="1">
    <source>
        <dbReference type="SAM" id="MobiDB-lite"/>
    </source>
</evidence>
<evidence type="ECO:0000313" key="3">
    <source>
        <dbReference type="Proteomes" id="UP001610334"/>
    </source>
</evidence>
<feature type="compositionally biased region" description="Acidic residues" evidence="1">
    <location>
        <begin position="804"/>
        <end position="814"/>
    </location>
</feature>
<dbReference type="Proteomes" id="UP001610334">
    <property type="component" value="Unassembled WGS sequence"/>
</dbReference>
<reference evidence="2 3" key="1">
    <citation type="submission" date="2024-07" db="EMBL/GenBank/DDBJ databases">
        <title>Section-level genome sequencing and comparative genomics of Aspergillus sections Usti and Cavernicolus.</title>
        <authorList>
            <consortium name="Lawrence Berkeley National Laboratory"/>
            <person name="Nybo J.L."/>
            <person name="Vesth T.C."/>
            <person name="Theobald S."/>
            <person name="Frisvad J.C."/>
            <person name="Larsen T.O."/>
            <person name="Kjaerboelling I."/>
            <person name="Rothschild-Mancinelli K."/>
            <person name="Lyhne E.K."/>
            <person name="Kogle M.E."/>
            <person name="Barry K."/>
            <person name="Clum A."/>
            <person name="Na H."/>
            <person name="Ledsgaard L."/>
            <person name="Lin J."/>
            <person name="Lipzen A."/>
            <person name="Kuo A."/>
            <person name="Riley R."/>
            <person name="Mondo S."/>
            <person name="Labutti K."/>
            <person name="Haridas S."/>
            <person name="Pangalinan J."/>
            <person name="Salamov A.A."/>
            <person name="Simmons B.A."/>
            <person name="Magnuson J.K."/>
            <person name="Chen J."/>
            <person name="Drula E."/>
            <person name="Henrissat B."/>
            <person name="Wiebenga A."/>
            <person name="Lubbers R.J."/>
            <person name="Gomes A.C."/>
            <person name="Makela M.R."/>
            <person name="Stajich J."/>
            <person name="Grigoriev I.V."/>
            <person name="Mortensen U.H."/>
            <person name="De Vries R.P."/>
            <person name="Baker S.E."/>
            <person name="Andersen M.R."/>
        </authorList>
    </citation>
    <scope>NUCLEOTIDE SEQUENCE [LARGE SCALE GENOMIC DNA]</scope>
    <source>
        <strain evidence="2 3">CBS 588.65</strain>
    </source>
</reference>
<sequence>MPPMPAKEYRSRHRLAEDLGIEFLGPLEGEAWLATWPETRRQLFHDIYKLGYSQFGTFEGGDSTERPWRAQIKARAAKLAYLAARCRKEGKNESSWRASLEHEVLYRFTVEVSCPTCRDRLWRSEIEAAVESNDAQALSLEERRKHRMPCRCPAGLGHNPDFHGVNMIFSDRAETSIHYDPPLPIQSHSTRKKKYEKPDRVYGLIETQNFKALLDATDKRVSLENGGKSLRDTLEASPFKNDRKPLLFPFLLIEAKSDAVGDSAGVEMQSAFAIRRLLTIQDELRAATRAESKWLTGPLVWFFGWHGQDWYIKASFVDDATQPSPKYFILDLWQGNICRRSSALQLLLIVDYIFDWARDGYRPAIIGELTILAAAEMQLFDSDIFSTIARRHSHNESQFRSFSQDTLRHIASETEDEKATVDFPYVDTRLSLGVVRDASLVESQCLSLHITEANVEAFWLSLTAPDTSNSVLQTILQCLESSWRVTSDTLAYIQAAWTGTSQRACNGTLDETFYIKIVLLWHIADDWSLVRQLTCLAISEGAIQILLSRARLPNSAHSVESRIRAIPTVEKSEIEPFITSIKRQSVVSNLTAAVGMLCLSSSYTRGNRIRKEWLLQRSKNVSIGFVLDSSPSALELVHGLYDAHNKMLGNDPPPGPSYVSFLRSKTSQPSQDTDCCRWPRLDSICRNRNGCALVDGLNVSGHGARYCLYIISRYDFGGSSTPDAVNDLAKEGLYYSTLQFDPRSRRLRECFKYLNRSTKAGPLWQNASSLDILEDWIEGLKSQPKRTGVPGETPNSPIMISSGEESEGDPMEEN</sequence>